<reference evidence="2 3" key="1">
    <citation type="submission" date="2024-02" db="EMBL/GenBank/DDBJ databases">
        <authorList>
            <person name="Vignale AGUSTIN F."/>
            <person name="Sosa J E."/>
            <person name="Modenutti C."/>
        </authorList>
    </citation>
    <scope>NUCLEOTIDE SEQUENCE [LARGE SCALE GENOMIC DNA]</scope>
</reference>
<sequence length="78" mass="9152">GLRMMGKGREQGPENEKDRVWSCGGDDSWVVERVVCNGVCCKEGMGGLEDHKGRENRDKRNKGVREWWWWWQLRLSAM</sequence>
<feature type="non-terminal residue" evidence="2">
    <location>
        <position position="1"/>
    </location>
</feature>
<dbReference type="Proteomes" id="UP001642360">
    <property type="component" value="Unassembled WGS sequence"/>
</dbReference>
<dbReference type="AlphaFoldDB" id="A0ABC8T9B4"/>
<evidence type="ECO:0000313" key="3">
    <source>
        <dbReference type="Proteomes" id="UP001642360"/>
    </source>
</evidence>
<accession>A0ABC8T9B4</accession>
<protein>
    <submittedName>
        <fullName evidence="2">Uncharacterized protein</fullName>
    </submittedName>
</protein>
<feature type="compositionally biased region" description="Basic and acidic residues" evidence="1">
    <location>
        <begin position="7"/>
        <end position="20"/>
    </location>
</feature>
<proteinExistence type="predicted"/>
<organism evidence="2 3">
    <name type="scientific">Ilex paraguariensis</name>
    <name type="common">yerba mate</name>
    <dbReference type="NCBI Taxonomy" id="185542"/>
    <lineage>
        <taxon>Eukaryota</taxon>
        <taxon>Viridiplantae</taxon>
        <taxon>Streptophyta</taxon>
        <taxon>Embryophyta</taxon>
        <taxon>Tracheophyta</taxon>
        <taxon>Spermatophyta</taxon>
        <taxon>Magnoliopsida</taxon>
        <taxon>eudicotyledons</taxon>
        <taxon>Gunneridae</taxon>
        <taxon>Pentapetalae</taxon>
        <taxon>asterids</taxon>
        <taxon>campanulids</taxon>
        <taxon>Aquifoliales</taxon>
        <taxon>Aquifoliaceae</taxon>
        <taxon>Ilex</taxon>
    </lineage>
</organism>
<keyword evidence="3" id="KW-1185">Reference proteome</keyword>
<dbReference type="EMBL" id="CAUOFW020004491">
    <property type="protein sequence ID" value="CAK9165894.1"/>
    <property type="molecule type" value="Genomic_DNA"/>
</dbReference>
<comment type="caution">
    <text evidence="2">The sequence shown here is derived from an EMBL/GenBank/DDBJ whole genome shotgun (WGS) entry which is preliminary data.</text>
</comment>
<evidence type="ECO:0000256" key="1">
    <source>
        <dbReference type="SAM" id="MobiDB-lite"/>
    </source>
</evidence>
<gene>
    <name evidence="2" type="ORF">ILEXP_LOCUS35078</name>
</gene>
<feature type="non-terminal residue" evidence="2">
    <location>
        <position position="78"/>
    </location>
</feature>
<feature type="region of interest" description="Disordered" evidence="1">
    <location>
        <begin position="1"/>
        <end position="20"/>
    </location>
</feature>
<name>A0ABC8T9B4_9AQUA</name>
<evidence type="ECO:0000313" key="2">
    <source>
        <dbReference type="EMBL" id="CAK9165894.1"/>
    </source>
</evidence>